<keyword evidence="2" id="KW-1185">Reference proteome</keyword>
<reference evidence="1 2" key="1">
    <citation type="journal article" date="2006" name="PLoS Genet.">
        <title>Comparative genomics of emerging human ehrlichiosis agents.</title>
        <authorList>
            <person name="Dunning Hotopp J.C."/>
            <person name="Lin M."/>
            <person name="Madupu R."/>
            <person name="Crabtree J."/>
            <person name="Angiuoli S.V."/>
            <person name="Eisen J.A."/>
            <person name="Seshadri R."/>
            <person name="Ren Q."/>
            <person name="Wu M."/>
            <person name="Utterback T.R."/>
            <person name="Smith S."/>
            <person name="Lewis M."/>
            <person name="Khouri H."/>
            <person name="Zhang C."/>
            <person name="Niu H."/>
            <person name="Lin Q."/>
            <person name="Ohashi N."/>
            <person name="Zhi N."/>
            <person name="Nelson W."/>
            <person name="Brinkac L.M."/>
            <person name="Dodson R.J."/>
            <person name="Rosovitz M.J."/>
            <person name="Sundaram J."/>
            <person name="Daugherty S.C."/>
            <person name="Davidsen T."/>
            <person name="Durkin A.S."/>
            <person name="Gwinn M."/>
            <person name="Haft D.H."/>
            <person name="Selengut J.D."/>
            <person name="Sullivan S.A."/>
            <person name="Zafar N."/>
            <person name="Zhou L."/>
            <person name="Benahmed F."/>
            <person name="Forberger H."/>
            <person name="Halpin R."/>
            <person name="Mulligan S."/>
            <person name="Robinson J."/>
            <person name="White O."/>
            <person name="Rikihisa Y."/>
            <person name="Tettelin H."/>
        </authorList>
    </citation>
    <scope>NUCLEOTIDE SEQUENCE [LARGE SCALE GENOMIC DNA]</scope>
    <source>
        <strain evidence="2">ATCC VR-367 / Miyayama</strain>
    </source>
</reference>
<accession>Q2GEJ4</accession>
<dbReference type="STRING" id="222891.NSE_0207"/>
<proteinExistence type="predicted"/>
<dbReference type="Proteomes" id="UP000001942">
    <property type="component" value="Chromosome"/>
</dbReference>
<protein>
    <submittedName>
        <fullName evidence="1">Uncharacterized protein</fullName>
    </submittedName>
</protein>
<dbReference type="EMBL" id="CP000237">
    <property type="protein sequence ID" value="ABD46199.1"/>
    <property type="molecule type" value="Genomic_DNA"/>
</dbReference>
<dbReference type="AlphaFoldDB" id="Q2GEJ4"/>
<evidence type="ECO:0000313" key="1">
    <source>
        <dbReference type="EMBL" id="ABD46199.1"/>
    </source>
</evidence>
<evidence type="ECO:0000313" key="2">
    <source>
        <dbReference type="Proteomes" id="UP000001942"/>
    </source>
</evidence>
<gene>
    <name evidence="1" type="ordered locus">NSE_0207</name>
</gene>
<sequence length="57" mass="6380">MFTWIAKLIILKGAWFLVLAFFTCGPGGAFLLSYTCPNISFLGFFVRVFTANFHLGL</sequence>
<organism evidence="1 2">
    <name type="scientific">Ehrlichia sennetsu (strain ATCC VR-367 / Miyayama)</name>
    <name type="common">Neorickettsia sennetsu</name>
    <dbReference type="NCBI Taxonomy" id="222891"/>
    <lineage>
        <taxon>Bacteria</taxon>
        <taxon>Pseudomonadati</taxon>
        <taxon>Pseudomonadota</taxon>
        <taxon>Alphaproteobacteria</taxon>
        <taxon>Rickettsiales</taxon>
        <taxon>Anaplasmataceae</taxon>
        <taxon>Ehrlichia</taxon>
    </lineage>
</organism>
<name>Q2GEJ4_EHRS3</name>
<dbReference type="HOGENOM" id="CLU_2992090_0_0_5"/>
<dbReference type="KEGG" id="nse:NSE_0207"/>